<dbReference type="EMBL" id="JAYKXN010000004">
    <property type="protein sequence ID" value="KAK7293283.1"/>
    <property type="molecule type" value="Genomic_DNA"/>
</dbReference>
<comment type="caution">
    <text evidence="2">The sequence shown here is derived from an EMBL/GenBank/DDBJ whole genome shotgun (WGS) entry which is preliminary data.</text>
</comment>
<keyword evidence="3" id="KW-1185">Reference proteome</keyword>
<gene>
    <name evidence="2" type="ORF">RJT34_16146</name>
</gene>
<dbReference type="Proteomes" id="UP001359559">
    <property type="component" value="Unassembled WGS sequence"/>
</dbReference>
<feature type="region of interest" description="Disordered" evidence="1">
    <location>
        <begin position="1"/>
        <end position="67"/>
    </location>
</feature>
<organism evidence="2 3">
    <name type="scientific">Clitoria ternatea</name>
    <name type="common">Butterfly pea</name>
    <dbReference type="NCBI Taxonomy" id="43366"/>
    <lineage>
        <taxon>Eukaryota</taxon>
        <taxon>Viridiplantae</taxon>
        <taxon>Streptophyta</taxon>
        <taxon>Embryophyta</taxon>
        <taxon>Tracheophyta</taxon>
        <taxon>Spermatophyta</taxon>
        <taxon>Magnoliopsida</taxon>
        <taxon>eudicotyledons</taxon>
        <taxon>Gunneridae</taxon>
        <taxon>Pentapetalae</taxon>
        <taxon>rosids</taxon>
        <taxon>fabids</taxon>
        <taxon>Fabales</taxon>
        <taxon>Fabaceae</taxon>
        <taxon>Papilionoideae</taxon>
        <taxon>50 kb inversion clade</taxon>
        <taxon>NPAAA clade</taxon>
        <taxon>indigoferoid/millettioid clade</taxon>
        <taxon>Phaseoleae</taxon>
        <taxon>Clitoria</taxon>
    </lineage>
</organism>
<evidence type="ECO:0000313" key="2">
    <source>
        <dbReference type="EMBL" id="KAK7293283.1"/>
    </source>
</evidence>
<evidence type="ECO:0000256" key="1">
    <source>
        <dbReference type="SAM" id="MobiDB-lite"/>
    </source>
</evidence>
<accession>A0AAN9PC25</accession>
<name>A0AAN9PC25_CLITE</name>
<evidence type="ECO:0000313" key="3">
    <source>
        <dbReference type="Proteomes" id="UP001359559"/>
    </source>
</evidence>
<protein>
    <submittedName>
        <fullName evidence="2">Uncharacterized protein</fullName>
    </submittedName>
</protein>
<proteinExistence type="predicted"/>
<feature type="compositionally biased region" description="Acidic residues" evidence="1">
    <location>
        <begin position="36"/>
        <end position="47"/>
    </location>
</feature>
<reference evidence="2 3" key="1">
    <citation type="submission" date="2024-01" db="EMBL/GenBank/DDBJ databases">
        <title>The genomes of 5 underutilized Papilionoideae crops provide insights into root nodulation and disease resistance.</title>
        <authorList>
            <person name="Yuan L."/>
        </authorList>
    </citation>
    <scope>NUCLEOTIDE SEQUENCE [LARGE SCALE GENOMIC DNA]</scope>
    <source>
        <strain evidence="2">LY-2023</strain>
        <tissue evidence="2">Leaf</tissue>
    </source>
</reference>
<dbReference type="AlphaFoldDB" id="A0AAN9PC25"/>
<sequence length="67" mass="7163">MDKDPLGPYPLPEPHQHPPRSLTLEYFPLSLGGDNNNDEDEDPEENPLGDPGPNPCSIVPTTASGGL</sequence>